<sequence>MNNLAVLDVLKKVSRQVDRIWEMYDLQYKYAEFEYFGYSRQVYWSIESSNYNTFTVLDNVNLDEFTGMSDTEIYKDLARRVLDTIENFDPEEKYIELVGDEYDDPEEFMASLENDKSELDLKALIIKLALRIAEDEKQIN</sequence>
<evidence type="ECO:0000313" key="1">
    <source>
        <dbReference type="EMBL" id="MYY65762.1"/>
    </source>
</evidence>
<name>A0A6N9ITS2_9LACO</name>
<comment type="caution">
    <text evidence="1">The sequence shown here is derived from an EMBL/GenBank/DDBJ whole genome shotgun (WGS) entry which is preliminary data.</text>
</comment>
<proteinExistence type="predicted"/>
<dbReference type="RefSeq" id="WP_161023119.1">
    <property type="nucleotide sequence ID" value="NZ_VSUB01000020.1"/>
</dbReference>
<protein>
    <submittedName>
        <fullName evidence="1">Uncharacterized protein</fullName>
    </submittedName>
</protein>
<dbReference type="Proteomes" id="UP000471678">
    <property type="component" value="Unassembled WGS sequence"/>
</dbReference>
<gene>
    <name evidence="1" type="ORF">FYL25_10265</name>
</gene>
<accession>A0A6N9ITS2</accession>
<dbReference type="AlphaFoldDB" id="A0A6N9ITS2"/>
<evidence type="ECO:0000313" key="2">
    <source>
        <dbReference type="Proteomes" id="UP000471678"/>
    </source>
</evidence>
<reference evidence="1 2" key="1">
    <citation type="journal article" date="2020" name="Food Funct.">
        <title>Screening of Lactobacillus salivarius strains from the feces of Chinese populations and the evaluation of their effects against intestinal inflammation in mice.</title>
        <authorList>
            <person name="Zhai Q."/>
            <person name="Shen X."/>
            <person name="Cen S."/>
            <person name="Zhang C."/>
            <person name="Tian F."/>
            <person name="Zhao J."/>
            <person name="Zhang H."/>
            <person name="Xue Y."/>
            <person name="Chen W."/>
        </authorList>
    </citation>
    <scope>NUCLEOTIDE SEQUENCE [LARGE SCALE GENOMIC DNA]</scope>
    <source>
        <strain evidence="1 2">FYNDL5_1.scaf</strain>
    </source>
</reference>
<organism evidence="1 2">
    <name type="scientific">Ligilactobacillus salivarius</name>
    <dbReference type="NCBI Taxonomy" id="1624"/>
    <lineage>
        <taxon>Bacteria</taxon>
        <taxon>Bacillati</taxon>
        <taxon>Bacillota</taxon>
        <taxon>Bacilli</taxon>
        <taxon>Lactobacillales</taxon>
        <taxon>Lactobacillaceae</taxon>
        <taxon>Ligilactobacillus</taxon>
    </lineage>
</organism>
<dbReference type="EMBL" id="VSUB01000020">
    <property type="protein sequence ID" value="MYY65762.1"/>
    <property type="molecule type" value="Genomic_DNA"/>
</dbReference>